<dbReference type="RefSeq" id="WP_089373729.1">
    <property type="nucleotide sequence ID" value="NZ_BMEP01000010.1"/>
</dbReference>
<organism evidence="1 2">
    <name type="scientific">Dokdonia pacifica</name>
    <dbReference type="NCBI Taxonomy" id="1627892"/>
    <lineage>
        <taxon>Bacteria</taxon>
        <taxon>Pseudomonadati</taxon>
        <taxon>Bacteroidota</taxon>
        <taxon>Flavobacteriia</taxon>
        <taxon>Flavobacteriales</taxon>
        <taxon>Flavobacteriaceae</taxon>
        <taxon>Dokdonia</taxon>
    </lineage>
</organism>
<proteinExistence type="predicted"/>
<dbReference type="InterPro" id="IPR025347">
    <property type="entry name" value="DUF4251"/>
</dbReference>
<evidence type="ECO:0000313" key="1">
    <source>
        <dbReference type="EMBL" id="SNS30146.1"/>
    </source>
</evidence>
<keyword evidence="2" id="KW-1185">Reference proteome</keyword>
<evidence type="ECO:0008006" key="3">
    <source>
        <dbReference type="Google" id="ProtNLM"/>
    </source>
</evidence>
<dbReference type="AlphaFoldDB" id="A0A239DCK8"/>
<dbReference type="OrthoDB" id="1448121at2"/>
<dbReference type="Pfam" id="PF14059">
    <property type="entry name" value="DUF4251"/>
    <property type="match status" value="1"/>
</dbReference>
<accession>A0A239DCK8</accession>
<name>A0A239DCK8_9FLAO</name>
<reference evidence="1 2" key="1">
    <citation type="submission" date="2017-06" db="EMBL/GenBank/DDBJ databases">
        <authorList>
            <person name="Kim H.J."/>
            <person name="Triplett B.A."/>
        </authorList>
    </citation>
    <scope>NUCLEOTIDE SEQUENCE [LARGE SCALE GENOMIC DNA]</scope>
    <source>
        <strain evidence="1 2">DSM 25597</strain>
    </source>
</reference>
<sequence>MKTYLLAISFLLTISQVGWSQSRSEKKALKIEVETKAYEKVKSLLDDGAFFFNADWVYPRSMNQINLINNPGIIRFTSADSVKIHLPYFGVVRIGGGFNQSTAIQHQGAVSDFKVVHNDKKRSSVITFIAKSPSETYDISMTVFSNGNASIFVNSTKRDGIRYRGTMAYIDETLLTKS</sequence>
<protein>
    <recommendedName>
        <fullName evidence="3">DUF4251 domain-containing protein</fullName>
    </recommendedName>
</protein>
<dbReference type="Gene3D" id="2.40.128.410">
    <property type="match status" value="1"/>
</dbReference>
<evidence type="ECO:0000313" key="2">
    <source>
        <dbReference type="Proteomes" id="UP000198379"/>
    </source>
</evidence>
<dbReference type="Proteomes" id="UP000198379">
    <property type="component" value="Unassembled WGS sequence"/>
</dbReference>
<dbReference type="EMBL" id="FZNY01000010">
    <property type="protein sequence ID" value="SNS30146.1"/>
    <property type="molecule type" value="Genomic_DNA"/>
</dbReference>
<gene>
    <name evidence="1" type="ORF">SAMN06265376_110105</name>
</gene>